<reference evidence="1 2" key="1">
    <citation type="journal article" date="2011" name="Stand. Genomic Sci.">
        <title>Complete genome sequence of Haliscomenobacter hydrossis type strain (O).</title>
        <authorList>
            <consortium name="US DOE Joint Genome Institute (JGI-PGF)"/>
            <person name="Daligault H."/>
            <person name="Lapidus A."/>
            <person name="Zeytun A."/>
            <person name="Nolan M."/>
            <person name="Lucas S."/>
            <person name="Del Rio T.G."/>
            <person name="Tice H."/>
            <person name="Cheng J.F."/>
            <person name="Tapia R."/>
            <person name="Han C."/>
            <person name="Goodwin L."/>
            <person name="Pitluck S."/>
            <person name="Liolios K."/>
            <person name="Pagani I."/>
            <person name="Ivanova N."/>
            <person name="Huntemann M."/>
            <person name="Mavromatis K."/>
            <person name="Mikhailova N."/>
            <person name="Pati A."/>
            <person name="Chen A."/>
            <person name="Palaniappan K."/>
            <person name="Land M."/>
            <person name="Hauser L."/>
            <person name="Brambilla E.M."/>
            <person name="Rohde M."/>
            <person name="Verbarg S."/>
            <person name="Goker M."/>
            <person name="Bristow J."/>
            <person name="Eisen J.A."/>
            <person name="Markowitz V."/>
            <person name="Hugenholtz P."/>
            <person name="Kyrpides N.C."/>
            <person name="Klenk H.P."/>
            <person name="Woyke T."/>
        </authorList>
    </citation>
    <scope>NUCLEOTIDE SEQUENCE [LARGE SCALE GENOMIC DNA]</scope>
    <source>
        <strain evidence="2">ATCC 27775 / DSM 1100 / LMG 10767 / O</strain>
    </source>
</reference>
<gene>
    <name evidence="1" type="ordered locus">Halhy_2297</name>
</gene>
<dbReference type="eggNOG" id="COG3332">
    <property type="taxonomic scope" value="Bacteria"/>
</dbReference>
<organism evidence="1 2">
    <name type="scientific">Haliscomenobacter hydrossis (strain ATCC 27775 / DSM 1100 / LMG 10767 / O)</name>
    <dbReference type="NCBI Taxonomy" id="760192"/>
    <lineage>
        <taxon>Bacteria</taxon>
        <taxon>Pseudomonadati</taxon>
        <taxon>Bacteroidota</taxon>
        <taxon>Saprospiria</taxon>
        <taxon>Saprospirales</taxon>
        <taxon>Haliscomenobacteraceae</taxon>
        <taxon>Haliscomenobacter</taxon>
    </lineage>
</organism>
<dbReference type="AlphaFoldDB" id="F4KU79"/>
<dbReference type="Pfam" id="PF05742">
    <property type="entry name" value="TANGO2"/>
    <property type="match status" value="1"/>
</dbReference>
<dbReference type="HOGENOM" id="CLU_084211_0_0_10"/>
<dbReference type="PANTHER" id="PTHR17985:SF8">
    <property type="entry name" value="TRANSPORT AND GOLGI ORGANIZATION PROTEIN 2 HOMOLOG"/>
    <property type="match status" value="1"/>
</dbReference>
<dbReference type="InterPro" id="IPR008551">
    <property type="entry name" value="TANGO2"/>
</dbReference>
<dbReference type="STRING" id="760192.Halhy_2297"/>
<dbReference type="RefSeq" id="WP_013764726.1">
    <property type="nucleotide sequence ID" value="NC_015510.1"/>
</dbReference>
<dbReference type="OrthoDB" id="4380123at2"/>
<protein>
    <recommendedName>
        <fullName evidence="3">Transport and Golgi organization protein 2</fullName>
    </recommendedName>
</protein>
<name>F4KU79_HALH1</name>
<dbReference type="PANTHER" id="PTHR17985">
    <property type="entry name" value="SER/THR-RICH PROTEIN T10 IN DGCR REGION"/>
    <property type="match status" value="1"/>
</dbReference>
<reference key="2">
    <citation type="submission" date="2011-04" db="EMBL/GenBank/DDBJ databases">
        <title>Complete sequence of chromosome of Haliscomenobacter hydrossis DSM 1100.</title>
        <authorList>
            <consortium name="US DOE Joint Genome Institute (JGI-PGF)"/>
            <person name="Lucas S."/>
            <person name="Han J."/>
            <person name="Lapidus A."/>
            <person name="Bruce D."/>
            <person name="Goodwin L."/>
            <person name="Pitluck S."/>
            <person name="Peters L."/>
            <person name="Kyrpides N."/>
            <person name="Mavromatis K."/>
            <person name="Ivanova N."/>
            <person name="Ovchinnikova G."/>
            <person name="Pagani I."/>
            <person name="Daligault H."/>
            <person name="Detter J.C."/>
            <person name="Han C."/>
            <person name="Land M."/>
            <person name="Hauser L."/>
            <person name="Markowitz V."/>
            <person name="Cheng J.-F."/>
            <person name="Hugenholtz P."/>
            <person name="Woyke T."/>
            <person name="Wu D."/>
            <person name="Verbarg S."/>
            <person name="Frueling A."/>
            <person name="Brambilla E."/>
            <person name="Klenk H.-P."/>
            <person name="Eisen J.A."/>
        </authorList>
    </citation>
    <scope>NUCLEOTIDE SEQUENCE</scope>
    <source>
        <strain>DSM 1100</strain>
    </source>
</reference>
<dbReference type="KEGG" id="hhy:Halhy_2297"/>
<sequence>MCTVTYVSPAPGQFILTSNRDEAPSRGATRLVVEEKEGKRLIFPQDPAAGGTWIAVASNQRMVCLLNGAFEAHNRQTPYRLSRGIMVLESFAYANANAFFQRYDFNGIEPFTLILYDYGALWELRWDGREKFIRALDPRGTHIWSSATLYPADVRFRREQWFARWIENLSAFSVGAMLDFHLHAGDGDTWNDVVMNRGDIVRTVSITSLEKTESNLNFRYFDLLTANEQKAQMELTREEVESN</sequence>
<keyword evidence="2" id="KW-1185">Reference proteome</keyword>
<dbReference type="EMBL" id="CP002691">
    <property type="protein sequence ID" value="AEE50176.1"/>
    <property type="molecule type" value="Genomic_DNA"/>
</dbReference>
<evidence type="ECO:0000313" key="2">
    <source>
        <dbReference type="Proteomes" id="UP000008461"/>
    </source>
</evidence>
<dbReference type="Proteomes" id="UP000008461">
    <property type="component" value="Chromosome"/>
</dbReference>
<evidence type="ECO:0000313" key="1">
    <source>
        <dbReference type="EMBL" id="AEE50176.1"/>
    </source>
</evidence>
<accession>F4KU79</accession>
<evidence type="ECO:0008006" key="3">
    <source>
        <dbReference type="Google" id="ProtNLM"/>
    </source>
</evidence>
<proteinExistence type="predicted"/>